<evidence type="ECO:0000313" key="8">
    <source>
        <dbReference type="EnsemblMetazoa" id="CLYHEMP011090.1"/>
    </source>
</evidence>
<evidence type="ECO:0000256" key="4">
    <source>
        <dbReference type="PROSITE-ProRule" id="PRU00332"/>
    </source>
</evidence>
<feature type="region of interest" description="Disordered" evidence="5">
    <location>
        <begin position="265"/>
        <end position="442"/>
    </location>
</feature>
<dbReference type="Proteomes" id="UP000594262">
    <property type="component" value="Unplaced"/>
</dbReference>
<evidence type="ECO:0000256" key="1">
    <source>
        <dbReference type="ARBA" id="ARBA00004123"/>
    </source>
</evidence>
<dbReference type="PANTHER" id="PTHR22792">
    <property type="entry name" value="LUPUS LA PROTEIN-RELATED"/>
    <property type="match status" value="1"/>
</dbReference>
<evidence type="ECO:0000256" key="5">
    <source>
        <dbReference type="SAM" id="MobiDB-lite"/>
    </source>
</evidence>
<dbReference type="Pfam" id="PF05383">
    <property type="entry name" value="La"/>
    <property type="match status" value="1"/>
</dbReference>
<dbReference type="GeneID" id="136815131"/>
<dbReference type="InterPro" id="IPR006630">
    <property type="entry name" value="La_HTH"/>
</dbReference>
<dbReference type="PANTHER" id="PTHR22792:SF140">
    <property type="entry name" value="ACHILLES, ISOFORM A"/>
    <property type="match status" value="1"/>
</dbReference>
<name>A0A7M5WSQ3_9CNID</name>
<dbReference type="GO" id="GO:0003729">
    <property type="term" value="F:mRNA binding"/>
    <property type="evidence" value="ECO:0007669"/>
    <property type="project" value="TreeGrafter"/>
</dbReference>
<dbReference type="EnsemblMetazoa" id="CLYHEMT011090.1">
    <property type="protein sequence ID" value="CLYHEMP011090.1"/>
    <property type="gene ID" value="CLYHEMG011090"/>
</dbReference>
<dbReference type="RefSeq" id="XP_066927675.1">
    <property type="nucleotide sequence ID" value="XM_067071574.1"/>
</dbReference>
<keyword evidence="9" id="KW-1185">Reference proteome</keyword>
<dbReference type="PROSITE" id="PS50961">
    <property type="entry name" value="HTH_LA"/>
    <property type="match status" value="1"/>
</dbReference>
<dbReference type="GO" id="GO:1990904">
    <property type="term" value="C:ribonucleoprotein complex"/>
    <property type="evidence" value="ECO:0007669"/>
    <property type="project" value="InterPro"/>
</dbReference>
<feature type="region of interest" description="Disordered" evidence="5">
    <location>
        <begin position="17"/>
        <end position="39"/>
    </location>
</feature>
<organism evidence="8 9">
    <name type="scientific">Clytia hemisphaerica</name>
    <dbReference type="NCBI Taxonomy" id="252671"/>
    <lineage>
        <taxon>Eukaryota</taxon>
        <taxon>Metazoa</taxon>
        <taxon>Cnidaria</taxon>
        <taxon>Hydrozoa</taxon>
        <taxon>Hydroidolina</taxon>
        <taxon>Leptothecata</taxon>
        <taxon>Obeliida</taxon>
        <taxon>Clytiidae</taxon>
        <taxon>Clytia</taxon>
    </lineage>
</organism>
<dbReference type="InterPro" id="IPR036388">
    <property type="entry name" value="WH-like_DNA-bd_sf"/>
</dbReference>
<feature type="compositionally biased region" description="Polar residues" evidence="5">
    <location>
        <begin position="424"/>
        <end position="436"/>
    </location>
</feature>
<feature type="domain" description="SUZ-C" evidence="7">
    <location>
        <begin position="439"/>
        <end position="488"/>
    </location>
</feature>
<dbReference type="Pfam" id="PF12901">
    <property type="entry name" value="SUZ-C"/>
    <property type="match status" value="1"/>
</dbReference>
<dbReference type="PRINTS" id="PR00302">
    <property type="entry name" value="LUPUSLA"/>
</dbReference>
<dbReference type="InterPro" id="IPR024642">
    <property type="entry name" value="SUZ-C"/>
</dbReference>
<dbReference type="FunFam" id="1.10.10.10:FF:000158">
    <property type="entry name" value="La ribonucleoprotein domain family member 7"/>
    <property type="match status" value="1"/>
</dbReference>
<feature type="compositionally biased region" description="Low complexity" evidence="5">
    <location>
        <begin position="266"/>
        <end position="277"/>
    </location>
</feature>
<dbReference type="InterPro" id="IPR002344">
    <property type="entry name" value="Lupus_La"/>
</dbReference>
<reference evidence="8" key="1">
    <citation type="submission" date="2021-01" db="UniProtKB">
        <authorList>
            <consortium name="EnsemblMetazoa"/>
        </authorList>
    </citation>
    <scope>IDENTIFICATION</scope>
</reference>
<feature type="domain" description="HTH La-type RNA-binding" evidence="6">
    <location>
        <begin position="67"/>
        <end position="158"/>
    </location>
</feature>
<dbReference type="GO" id="GO:0006396">
    <property type="term" value="P:RNA processing"/>
    <property type="evidence" value="ECO:0007669"/>
    <property type="project" value="InterPro"/>
</dbReference>
<sequence length="498" mass="56185">MASEQVPEIQVEFQKVELERHEDGFTTSSSDEERRSPTAMRTIKLVPRAQFERLDSGSSIGEEEDPQELTEELREKIIIQAEYYFSDENLKKDGFLLKHVKRNKEGFVNLKLLASFKKMRSLSRDYRVIGEALKDSKELVINETGLKLKRVTPLPKELLDQARVKHIVLTKIPNENPSMNYINEAFEGHKDDVVSVRIIKPGKKFPNDLQSHFSRHPELREETVAVVEFENPDIANEAIKTKFSNKYQGLQAKLLELGPKQAKKINSANNSDAGDSDSAVERRGSTKGKRNSRLLEVSGQEDYPSSGGSDTEFSAFSSCNKRYNRSRGNSPATSPKLTRKAGNSPNASPKTSPKNGRKNKVSPERKQSSNQHKLSPLVNGVQKNSPNSSPEFERRGINKSRNNSWNERRSRGNSFEGEWRAKSRGNSFNEDAPSSTKEAELSPWLKRRMMAAAEQNLKNSPIANNIPQLEIIRQPKGPDGSIGFSNHPLKKYVLVHAY</sequence>
<dbReference type="AlphaFoldDB" id="A0A7M5WSQ3"/>
<comment type="subcellular location">
    <subcellularLocation>
        <location evidence="1">Nucleus</location>
    </subcellularLocation>
</comment>
<dbReference type="PROSITE" id="PS51938">
    <property type="entry name" value="SUZ_C"/>
    <property type="match status" value="1"/>
</dbReference>
<accession>A0A7M5WSQ3</accession>
<protein>
    <submittedName>
        <fullName evidence="8">Uncharacterized protein</fullName>
    </submittedName>
</protein>
<dbReference type="InterPro" id="IPR045180">
    <property type="entry name" value="La_dom_prot"/>
</dbReference>
<keyword evidence="3" id="KW-0539">Nucleus</keyword>
<dbReference type="GO" id="GO:0005634">
    <property type="term" value="C:nucleus"/>
    <property type="evidence" value="ECO:0007669"/>
    <property type="project" value="UniProtKB-SubCell"/>
</dbReference>
<evidence type="ECO:0000256" key="2">
    <source>
        <dbReference type="ARBA" id="ARBA00022884"/>
    </source>
</evidence>
<proteinExistence type="predicted"/>
<evidence type="ECO:0000259" key="6">
    <source>
        <dbReference type="PROSITE" id="PS50961"/>
    </source>
</evidence>
<dbReference type="OrthoDB" id="435402at2759"/>
<keyword evidence="2 4" id="KW-0694">RNA-binding</keyword>
<dbReference type="InterPro" id="IPR036390">
    <property type="entry name" value="WH_DNA-bd_sf"/>
</dbReference>
<feature type="compositionally biased region" description="Polar residues" evidence="5">
    <location>
        <begin position="306"/>
        <end position="354"/>
    </location>
</feature>
<dbReference type="SMART" id="SM00715">
    <property type="entry name" value="LA"/>
    <property type="match status" value="1"/>
</dbReference>
<dbReference type="Gene3D" id="1.10.10.10">
    <property type="entry name" value="Winged helix-like DNA-binding domain superfamily/Winged helix DNA-binding domain"/>
    <property type="match status" value="1"/>
</dbReference>
<evidence type="ECO:0000313" key="9">
    <source>
        <dbReference type="Proteomes" id="UP000594262"/>
    </source>
</evidence>
<evidence type="ECO:0000259" key="7">
    <source>
        <dbReference type="PROSITE" id="PS51938"/>
    </source>
</evidence>
<evidence type="ECO:0000256" key="3">
    <source>
        <dbReference type="ARBA" id="ARBA00023242"/>
    </source>
</evidence>
<feature type="compositionally biased region" description="Polar residues" evidence="5">
    <location>
        <begin position="381"/>
        <end position="390"/>
    </location>
</feature>
<dbReference type="SUPFAM" id="SSF46785">
    <property type="entry name" value="Winged helix' DNA-binding domain"/>
    <property type="match status" value="1"/>
</dbReference>